<dbReference type="CDD" id="cd02440">
    <property type="entry name" value="AdoMet_MTases"/>
    <property type="match status" value="1"/>
</dbReference>
<evidence type="ECO:0008006" key="2">
    <source>
        <dbReference type="Google" id="ProtNLM"/>
    </source>
</evidence>
<dbReference type="AlphaFoldDB" id="A0A3B0TSB0"/>
<protein>
    <recommendedName>
        <fullName evidence="2">SAM-dependent methyltransferase</fullName>
    </recommendedName>
</protein>
<accession>A0A3B0TSB0</accession>
<name>A0A3B0TSB0_9ZZZZ</name>
<dbReference type="Pfam" id="PF13489">
    <property type="entry name" value="Methyltransf_23"/>
    <property type="match status" value="1"/>
</dbReference>
<evidence type="ECO:0000313" key="1">
    <source>
        <dbReference type="EMBL" id="VAW09926.1"/>
    </source>
</evidence>
<gene>
    <name evidence="1" type="ORF">MNBD_BACTEROID03-1861</name>
</gene>
<dbReference type="EMBL" id="UOEL01000005">
    <property type="protein sequence ID" value="VAW09926.1"/>
    <property type="molecule type" value="Genomic_DNA"/>
</dbReference>
<reference evidence="1" key="1">
    <citation type="submission" date="2018-06" db="EMBL/GenBank/DDBJ databases">
        <authorList>
            <person name="Zhirakovskaya E."/>
        </authorList>
    </citation>
    <scope>NUCLEOTIDE SEQUENCE</scope>
</reference>
<proteinExistence type="predicted"/>
<sequence length="319" mass="37082">MVCRVCGNSENNTEYSAKEMMFGFRDEFKYFQCNDCDCLQIAIVPEDMSRYYPEQYYSFGSYSGKKFKGLKGTIRCLKYASLIDHASPFHKIVRYITGKPDYDLFKELKVQKNTRILDVGCGNGQNFLYPLAEVGYQNILGCDPYLEHDISYPNGLNIKSSSIHDMSDVWDVITFHHSFEHIPDPVENLKSAFNLLAPNGVCIIRIPTVSSFAWGHYKTNWVQLDAPRHFFLHSKKSMQKLAEIVGLDFFKMKCDSTHFQFTGSEGYIDDIPLFEQKQKGFLKTIQEGIKKVRRKRHAKRLNKQERGDQAAFYFRRQIK</sequence>
<dbReference type="PANTHER" id="PTHR43861">
    <property type="entry name" value="TRANS-ACONITATE 2-METHYLTRANSFERASE-RELATED"/>
    <property type="match status" value="1"/>
</dbReference>
<dbReference type="Gene3D" id="3.40.50.150">
    <property type="entry name" value="Vaccinia Virus protein VP39"/>
    <property type="match status" value="1"/>
</dbReference>
<dbReference type="InterPro" id="IPR029063">
    <property type="entry name" value="SAM-dependent_MTases_sf"/>
</dbReference>
<dbReference type="SUPFAM" id="SSF53335">
    <property type="entry name" value="S-adenosyl-L-methionine-dependent methyltransferases"/>
    <property type="match status" value="1"/>
</dbReference>
<organism evidence="1">
    <name type="scientific">hydrothermal vent metagenome</name>
    <dbReference type="NCBI Taxonomy" id="652676"/>
    <lineage>
        <taxon>unclassified sequences</taxon>
        <taxon>metagenomes</taxon>
        <taxon>ecological metagenomes</taxon>
    </lineage>
</organism>